<sequence length="525" mass="58126">MTKWFTRRKAIGAAGLAAAAAWIGNEAYGLASAPLAPKDCGPLVPDNALTMPPEATSLPWSQRAGTVNDVSCLSRTPVKGVVAVKTEKDIADALAYARDQGLKVSMAGALHSMGGHAFARDGVVLDMTGFNAVTVNAEARTMTVQSGARWHDIQNILHPRFAVKAMQSSDVFTVGGSISVNAHGMDHQVGAVERTLRRLRIMLADGSIVTVSRSENSDLYRHIVGGYGLFGVILEAEIEIADNVVYESRRRLIDIADFPKIFAEEIAAEPDIGLFYGHLSTAPGSFLREMLLYTYHRQDLPDVKLPPLADVSSAGLRRLVFNLSKQGSLFAEAKWYAEKELEHKFESCTVSEIAGRTGEACLVSRNEPMHDSVPYLFNNLNYETDILHEYFVPRTNLLSFIDRMRALMQKNGTLLLNASVRVVHKEEIALNYAPEEAFSVVLYVNQTVDEAGIEKMRGLTRDLVDLAHLSGGRFFLPYQRHYDAMQLKRAYPMISDFFAAKKRFDPRQLFSNGFYEAYAAEFPGY</sequence>
<accession>A0ACC5R473</accession>
<proteinExistence type="predicted"/>
<dbReference type="Proteomes" id="UP000616151">
    <property type="component" value="Unassembled WGS sequence"/>
</dbReference>
<evidence type="ECO:0000313" key="1">
    <source>
        <dbReference type="EMBL" id="MBK1867405.1"/>
    </source>
</evidence>
<reference evidence="1" key="1">
    <citation type="submission" date="2021-01" db="EMBL/GenBank/DDBJ databases">
        <authorList>
            <person name="Sun Q."/>
        </authorList>
    </citation>
    <scope>NUCLEOTIDE SEQUENCE</scope>
    <source>
        <strain evidence="1">YIM B02566</strain>
    </source>
</reference>
<protein>
    <submittedName>
        <fullName evidence="1">FAD-binding oxidoreductase</fullName>
    </submittedName>
</protein>
<name>A0ACC5R473_9HYPH</name>
<keyword evidence="2" id="KW-1185">Reference proteome</keyword>
<dbReference type="EMBL" id="JAENHL010000007">
    <property type="protein sequence ID" value="MBK1867405.1"/>
    <property type="molecule type" value="Genomic_DNA"/>
</dbReference>
<comment type="caution">
    <text evidence="1">The sequence shown here is derived from an EMBL/GenBank/DDBJ whole genome shotgun (WGS) entry which is preliminary data.</text>
</comment>
<organism evidence="1 2">
    <name type="scientific">Taklimakanibacter albus</name>
    <dbReference type="NCBI Taxonomy" id="2800327"/>
    <lineage>
        <taxon>Bacteria</taxon>
        <taxon>Pseudomonadati</taxon>
        <taxon>Pseudomonadota</taxon>
        <taxon>Alphaproteobacteria</taxon>
        <taxon>Hyphomicrobiales</taxon>
        <taxon>Aestuariivirgaceae</taxon>
        <taxon>Taklimakanibacter</taxon>
    </lineage>
</organism>
<evidence type="ECO:0000313" key="2">
    <source>
        <dbReference type="Proteomes" id="UP000616151"/>
    </source>
</evidence>
<gene>
    <name evidence="1" type="ORF">JHL16_13700</name>
</gene>